<dbReference type="AlphaFoldDB" id="A0AAJ4ZFH5"/>
<keyword evidence="2" id="KW-0812">Transmembrane</keyword>
<evidence type="ECO:0000313" key="4">
    <source>
        <dbReference type="Proteomes" id="UP000254589"/>
    </source>
</evidence>
<dbReference type="Proteomes" id="UP000254589">
    <property type="component" value="Unassembled WGS sequence"/>
</dbReference>
<feature type="compositionally biased region" description="Polar residues" evidence="1">
    <location>
        <begin position="16"/>
        <end position="25"/>
    </location>
</feature>
<keyword evidence="2" id="KW-1133">Transmembrane helix</keyword>
<dbReference type="RefSeq" id="WP_147284615.1">
    <property type="nucleotide sequence ID" value="NZ_CP010310.2"/>
</dbReference>
<gene>
    <name evidence="3" type="ORF">NCTC13159_03895</name>
</gene>
<protein>
    <submittedName>
        <fullName evidence="3">Uncharacterized protein</fullName>
    </submittedName>
</protein>
<accession>A0AAJ4ZFH5</accession>
<evidence type="ECO:0000256" key="2">
    <source>
        <dbReference type="SAM" id="Phobius"/>
    </source>
</evidence>
<evidence type="ECO:0000256" key="1">
    <source>
        <dbReference type="SAM" id="MobiDB-lite"/>
    </source>
</evidence>
<reference evidence="3 4" key="1">
    <citation type="submission" date="2018-06" db="EMBL/GenBank/DDBJ databases">
        <authorList>
            <consortium name="Pathogen Informatics"/>
            <person name="Doyle S."/>
        </authorList>
    </citation>
    <scope>NUCLEOTIDE SEQUENCE [LARGE SCALE GENOMIC DNA]</scope>
    <source>
        <strain evidence="3 4">NCTC13159</strain>
    </source>
</reference>
<organism evidence="3 4">
    <name type="scientific">Pandoraea pulmonicola</name>
    <dbReference type="NCBI Taxonomy" id="93221"/>
    <lineage>
        <taxon>Bacteria</taxon>
        <taxon>Pseudomonadati</taxon>
        <taxon>Pseudomonadota</taxon>
        <taxon>Betaproteobacteria</taxon>
        <taxon>Burkholderiales</taxon>
        <taxon>Burkholderiaceae</taxon>
        <taxon>Pandoraea</taxon>
    </lineage>
</organism>
<keyword evidence="2" id="KW-0472">Membrane</keyword>
<proteinExistence type="predicted"/>
<dbReference type="EMBL" id="UGSJ01000001">
    <property type="protein sequence ID" value="SUA92365.1"/>
    <property type="molecule type" value="Genomic_DNA"/>
</dbReference>
<comment type="caution">
    <text evidence="3">The sequence shown here is derived from an EMBL/GenBank/DDBJ whole genome shotgun (WGS) entry which is preliminary data.</text>
</comment>
<evidence type="ECO:0000313" key="3">
    <source>
        <dbReference type="EMBL" id="SUA92365.1"/>
    </source>
</evidence>
<feature type="region of interest" description="Disordered" evidence="1">
    <location>
        <begin position="1"/>
        <end position="26"/>
    </location>
</feature>
<sequence>MPPAPTFGGAGYAQSGDETNGSTSMDLDIEHGAQGLTLVSETARTAAPNSVWWMFLLPYNFIEDFFIISHVSKSLERESRTHPALAGLRSFGRASGWGWCSAQVISLIPTVLGSWAGGLALVLWLWHWGFIRRIKRRLVSART</sequence>
<name>A0AAJ4ZFH5_PANPU</name>
<feature type="transmembrane region" description="Helical" evidence="2">
    <location>
        <begin position="104"/>
        <end position="126"/>
    </location>
</feature>